<feature type="region of interest" description="Disordered" evidence="16">
    <location>
        <begin position="1161"/>
        <end position="1272"/>
    </location>
</feature>
<protein>
    <recommendedName>
        <fullName evidence="21">Zinc finger homeobox protein 4</fullName>
    </recommendedName>
</protein>
<evidence type="ECO:0000256" key="9">
    <source>
        <dbReference type="ARBA" id="ARBA00023125"/>
    </source>
</evidence>
<dbReference type="InterPro" id="IPR013087">
    <property type="entry name" value="Znf_C2H2_type"/>
</dbReference>
<feature type="compositionally biased region" description="Pro residues" evidence="16">
    <location>
        <begin position="43"/>
        <end position="61"/>
    </location>
</feature>
<feature type="region of interest" description="Disordered" evidence="16">
    <location>
        <begin position="1594"/>
        <end position="1642"/>
    </location>
</feature>
<dbReference type="PROSITE" id="PS00027">
    <property type="entry name" value="HOMEOBOX_1"/>
    <property type="match status" value="2"/>
</dbReference>
<evidence type="ECO:0000256" key="2">
    <source>
        <dbReference type="ARBA" id="ARBA00004123"/>
    </source>
</evidence>
<dbReference type="GO" id="GO:0005634">
    <property type="term" value="C:nucleus"/>
    <property type="evidence" value="ECO:0007669"/>
    <property type="project" value="UniProtKB-SubCell"/>
</dbReference>
<proteinExistence type="predicted"/>
<feature type="compositionally biased region" description="Basic and acidic residues" evidence="16">
    <location>
        <begin position="1216"/>
        <end position="1231"/>
    </location>
</feature>
<dbReference type="Pfam" id="PF00046">
    <property type="entry name" value="Homeodomain"/>
    <property type="match status" value="4"/>
</dbReference>
<dbReference type="FunFam" id="1.10.10.60:FF:000058">
    <property type="entry name" value="zinc finger homeobox protein 4"/>
    <property type="match status" value="1"/>
</dbReference>
<dbReference type="PROSITE" id="PS50157">
    <property type="entry name" value="ZINC_FINGER_C2H2_2"/>
    <property type="match status" value="2"/>
</dbReference>
<feature type="region of interest" description="Disordered" evidence="16">
    <location>
        <begin position="415"/>
        <end position="512"/>
    </location>
</feature>
<feature type="region of interest" description="Disordered" evidence="16">
    <location>
        <begin position="597"/>
        <end position="648"/>
    </location>
</feature>
<feature type="region of interest" description="Disordered" evidence="16">
    <location>
        <begin position="1544"/>
        <end position="1573"/>
    </location>
</feature>
<evidence type="ECO:0000256" key="14">
    <source>
        <dbReference type="PROSITE-ProRule" id="PRU00108"/>
    </source>
</evidence>
<keyword evidence="20" id="KW-1185">Reference proteome</keyword>
<evidence type="ECO:0000256" key="12">
    <source>
        <dbReference type="ARBA" id="ARBA00023242"/>
    </source>
</evidence>
<keyword evidence="8" id="KW-0805">Transcription regulation</keyword>
<evidence type="ECO:0000259" key="18">
    <source>
        <dbReference type="PROSITE" id="PS50157"/>
    </source>
</evidence>
<dbReference type="FunFam" id="1.10.10.60:FF:000064">
    <property type="entry name" value="Zinc finger homeobox protein 4"/>
    <property type="match status" value="1"/>
</dbReference>
<feature type="compositionally biased region" description="Low complexity" evidence="16">
    <location>
        <begin position="62"/>
        <end position="73"/>
    </location>
</feature>
<dbReference type="FunFam" id="1.10.10.60:FF:000082">
    <property type="entry name" value="Putative zinc finger homeobox protein 4"/>
    <property type="match status" value="1"/>
</dbReference>
<keyword evidence="6 13" id="KW-0863">Zinc-finger</keyword>
<feature type="compositionally biased region" description="Low complexity" evidence="16">
    <location>
        <begin position="1178"/>
        <end position="1189"/>
    </location>
</feature>
<dbReference type="SUPFAM" id="SSF57667">
    <property type="entry name" value="beta-beta-alpha zinc fingers"/>
    <property type="match status" value="3"/>
</dbReference>
<feature type="compositionally biased region" description="Basic and acidic residues" evidence="16">
    <location>
        <begin position="618"/>
        <end position="641"/>
    </location>
</feature>
<feature type="DNA-binding region" description="Homeobox" evidence="14">
    <location>
        <begin position="956"/>
        <end position="1015"/>
    </location>
</feature>
<gene>
    <name evidence="19" type="ORF">PBY51_014447</name>
</gene>
<keyword evidence="9 14" id="KW-0238">DNA-binding</keyword>
<comment type="caution">
    <text evidence="19">The sequence shown here is derived from an EMBL/GenBank/DDBJ whole genome shotgun (WGS) entry which is preliminary data.</text>
</comment>
<dbReference type="InterPro" id="IPR017970">
    <property type="entry name" value="Homeobox_CS"/>
</dbReference>
<keyword evidence="11" id="KW-0804">Transcription</keyword>
<dbReference type="GO" id="GO:0000978">
    <property type="term" value="F:RNA polymerase II cis-regulatory region sequence-specific DNA binding"/>
    <property type="evidence" value="ECO:0007669"/>
    <property type="project" value="TreeGrafter"/>
</dbReference>
<feature type="compositionally biased region" description="Low complexity" evidence="16">
    <location>
        <begin position="1611"/>
        <end position="1628"/>
    </location>
</feature>
<dbReference type="PROSITE" id="PS50071">
    <property type="entry name" value="HOMEOBOX_2"/>
    <property type="match status" value="4"/>
</dbReference>
<keyword evidence="10 14" id="KW-0371">Homeobox</keyword>
<evidence type="ECO:0000256" key="16">
    <source>
        <dbReference type="SAM" id="MobiDB-lite"/>
    </source>
</evidence>
<keyword evidence="12 14" id="KW-0539">Nucleus</keyword>
<evidence type="ECO:0000259" key="17">
    <source>
        <dbReference type="PROSITE" id="PS50071"/>
    </source>
</evidence>
<dbReference type="SMART" id="SM00389">
    <property type="entry name" value="HOX"/>
    <property type="match status" value="4"/>
</dbReference>
<dbReference type="PANTHER" id="PTHR45891">
    <property type="entry name" value="ZINC FINGER HOMEOBOX PROTEIN"/>
    <property type="match status" value="1"/>
</dbReference>
<evidence type="ECO:0000256" key="15">
    <source>
        <dbReference type="RuleBase" id="RU000682"/>
    </source>
</evidence>
<dbReference type="InterPro" id="IPR009057">
    <property type="entry name" value="Homeodomain-like_sf"/>
</dbReference>
<feature type="compositionally biased region" description="Basic and acidic residues" evidence="16">
    <location>
        <begin position="1413"/>
        <end position="1439"/>
    </location>
</feature>
<evidence type="ECO:0000256" key="5">
    <source>
        <dbReference type="ARBA" id="ARBA00022737"/>
    </source>
</evidence>
<dbReference type="SMART" id="SM00451">
    <property type="entry name" value="ZnF_U1"/>
    <property type="match status" value="2"/>
</dbReference>
<sequence length="1677" mass="185434">MLILKSHQEHVHSQFFPYVELEKFAQQYREAYDKLYPINPASPETPPPALPPPPPPPPTTPAPVTATQPPSTSMTKPQTPVPSPVSAPNTAQNQQSHQAPPPQPQPPPPPPSAPVAPSQVQLPVPMDLPLFSPMMMQSVQHPGLSHQLALQLPGMDSLSSDLSQLCQQQLGLDPNFLRQSQFKRPRTRITDDQLKILRANFDINNSPNEEQIQEMSEKSGLPQKVIKHWFRNTLFKERQRSKDSPYNFNIPPITTLEDIRIEPQLSAHEYYRTDSSFNKRSSRTRFTDYQLRVLQDFFDTNAYPKDDEIEQLSTVLNLPSRVIVVWFQNARQKARKSYENQADSKDEKKELTNERYIRTTNMQYQCKKCNIVFPRIFDLITHQKKLCYKDEDEEGNEESTCEEYYSIEQAPLRTTQTPFETPRQSHGTASSSGSSSPVMASPRASMGKTSPKPEIPPEIETKPTETAPSPVIKSLPEPRPSKACTPQPPPQKAPQPQMSRPHSQPQAAAVPSSPLSLALSSLTNSLPHQMLQYQCDQCKIAFPTMELWQEHQHMHFLAAQNQFLHSQFLERPMDMPYMIFDPNNPLMASQLLSGGLSQIPSQGSSGLGSAAGSGSMKRKLDDKDESATDKDGGNSSEEQHRDKRLRTTITPEQLEVLYDKYLLDSNPTRKMLDHIAREVGLKKRVVQVWFQNTRARERKGQFRAIGPSQSHKKCPFCRALFKAKSALDSHIRSRHWHDAKQAGFSLPPSPMMNQDNERGESPNKYNFFDYPQLPTKTEPNEYELPAASSTPVKPSETQLKNFLSPSSLKAENCDEIEGPNNNSAEASSYDFSRMDFDETSSINTAISDATTGDEGNNNEVESLTTNGDKLSDNKSGMASSSDGGNERYQYSMVSPALSFSGRDCDSYYSYRDDEMDDFNDKSESSSLADPSSPSPFGSNNPFKSGKGSSGGDRPGHKRFRTQMSNLQLKVLKACFSDYRTPTMQECEMLGNEIGLPKRVVQVWFQNARAKEKKFKINIGKPFMISQGSPEGPRPECTLCCIKYTARMSVRDHIFSKQHIAKVQETLGNQVDREKDYLAPTTVRQLMAQQELDRMMKVGEVLSLPGQQQKTAVDNNNALHGLSLPSGYPGLSGLPPVLLPGVNGPSSLPVFPPNTPALASPGAGMLGFPTPATPSPAMSLSTTPTKTLLQTPPPPPPPPLPPPVPSTPLAAVNHTEQQGKDTERDSSKKSGDKPPQMKAKDRENESGLRPVTPSMAKKREKHGPAPGKAGSETQLDAAQLQALQNALATSDPNSFLGGQFLPYFLPGFSNCFSPQLPRGVQAGGYFPPMCGMENLFPYGPGAVPQAAMAAGLSTTALLQQYQQYQQSLQDSLQKQQQQQQKQLEQQQRQQQKQQKLNSVKTAQSIQSATTNSLKPKEAIKAKDNTNKGSSKESTKEEPKTNTKSTIDFPDAFIVPSVKHEFICRKCQMIFADEDSVVRHQKSFCYLGHPVTDPQETVLRKAVSNYTCVACNVVVNGNEALGQHLQSSLHKEKTIKQAMRNAKEHTRLLPHSVCSPTPNTTSTSQSAASSNNTFPHLSHLSMKSWPNVLFQATTARKAASSSPSASPPPPLSSPSTVTSTSCSTSGVPTSLPTESCSDESDNELSQKLEDLDNALEVKAKSASGLDASFSSIRMDMFSV</sequence>
<feature type="domain" description="Homeobox" evidence="17">
    <location>
        <begin position="277"/>
        <end position="337"/>
    </location>
</feature>
<reference evidence="19 20" key="2">
    <citation type="journal article" date="2023" name="Mol. Biol. Evol.">
        <title>Genomics of Secondarily Temperate Adaptation in the Only Non-Antarctic Icefish.</title>
        <authorList>
            <person name="Rivera-Colon A.G."/>
            <person name="Rayamajhi N."/>
            <person name="Minhas B.F."/>
            <person name="Madrigal G."/>
            <person name="Bilyk K.T."/>
            <person name="Yoon V."/>
            <person name="Hune M."/>
            <person name="Gregory S."/>
            <person name="Cheng C.H.C."/>
            <person name="Catchen J.M."/>
        </authorList>
    </citation>
    <scope>NUCLEOTIDE SEQUENCE [LARGE SCALE GENOMIC DNA]</scope>
    <source>
        <strain evidence="19">JMC-PN-2008</strain>
    </source>
</reference>
<dbReference type="SUPFAM" id="SSF46689">
    <property type="entry name" value="Homeodomain-like"/>
    <property type="match status" value="4"/>
</dbReference>
<dbReference type="CDD" id="cd00086">
    <property type="entry name" value="homeodomain"/>
    <property type="match status" value="4"/>
</dbReference>
<feature type="compositionally biased region" description="Polar residues" evidence="16">
    <location>
        <begin position="846"/>
        <end position="883"/>
    </location>
</feature>
<accession>A0AAN7WWP8</accession>
<feature type="compositionally biased region" description="Low complexity" evidence="16">
    <location>
        <begin position="924"/>
        <end position="942"/>
    </location>
</feature>
<reference evidence="19 20" key="1">
    <citation type="journal article" date="2023" name="Genes (Basel)">
        <title>Chromosome-Level Genome Assembly and Circadian Gene Repertoire of the Patagonia Blennie Eleginops maclovinus-The Closest Ancestral Proxy of Antarctic Cryonotothenioids.</title>
        <authorList>
            <person name="Cheng C.C."/>
            <person name="Rivera-Colon A.G."/>
            <person name="Minhas B.F."/>
            <person name="Wilson L."/>
            <person name="Rayamajhi N."/>
            <person name="Vargas-Chacoff L."/>
            <person name="Catchen J.M."/>
        </authorList>
    </citation>
    <scope>NUCLEOTIDE SEQUENCE [LARGE SCALE GENOMIC DNA]</scope>
    <source>
        <strain evidence="19">JMC-PN-2008</strain>
    </source>
</reference>
<evidence type="ECO:0000256" key="8">
    <source>
        <dbReference type="ARBA" id="ARBA00023015"/>
    </source>
</evidence>
<dbReference type="PROSITE" id="PS00028">
    <property type="entry name" value="ZINC_FINGER_C2H2_1"/>
    <property type="match status" value="3"/>
</dbReference>
<dbReference type="InterPro" id="IPR036236">
    <property type="entry name" value="Znf_C2H2_sf"/>
</dbReference>
<keyword evidence="5" id="KW-0677">Repeat</keyword>
<feature type="region of interest" description="Disordered" evidence="16">
    <location>
        <begin position="1388"/>
        <end position="1445"/>
    </location>
</feature>
<dbReference type="FunFam" id="1.10.10.60:FF:000096">
    <property type="entry name" value="Zinc finger homeobox protein 4"/>
    <property type="match status" value="1"/>
</dbReference>
<dbReference type="InterPro" id="IPR003604">
    <property type="entry name" value="Matrin/U1-like-C_Znf_C2H2"/>
</dbReference>
<evidence type="ECO:0000256" key="11">
    <source>
        <dbReference type="ARBA" id="ARBA00023163"/>
    </source>
</evidence>
<feature type="compositionally biased region" description="Low complexity" evidence="16">
    <location>
        <begin position="503"/>
        <end position="512"/>
    </location>
</feature>
<feature type="compositionally biased region" description="Pro residues" evidence="16">
    <location>
        <begin position="99"/>
        <end position="114"/>
    </location>
</feature>
<keyword evidence="3" id="KW-0678">Repressor</keyword>
<dbReference type="Gene3D" id="1.10.10.60">
    <property type="entry name" value="Homeodomain-like"/>
    <property type="match status" value="4"/>
</dbReference>
<feature type="compositionally biased region" description="Low complexity" evidence="16">
    <location>
        <begin position="1553"/>
        <end position="1571"/>
    </location>
</feature>
<feature type="region of interest" description="Disordered" evidence="16">
    <location>
        <begin position="37"/>
        <end position="119"/>
    </location>
</feature>
<comment type="subcellular location">
    <subcellularLocation>
        <location evidence="2 14 15">Nucleus</location>
    </subcellularLocation>
</comment>
<dbReference type="GO" id="GO:0000981">
    <property type="term" value="F:DNA-binding transcription factor activity, RNA polymerase II-specific"/>
    <property type="evidence" value="ECO:0007669"/>
    <property type="project" value="InterPro"/>
</dbReference>
<comment type="function">
    <text evidence="1">Sequence-specific transcription factor which is part of a developmental regulatory system that provides cells with specific positional identities on the anterior-posterior axis.</text>
</comment>
<evidence type="ECO:0000313" key="19">
    <source>
        <dbReference type="EMBL" id="KAK5850177.1"/>
    </source>
</evidence>
<evidence type="ECO:0000256" key="10">
    <source>
        <dbReference type="ARBA" id="ARBA00023155"/>
    </source>
</evidence>
<dbReference type="InterPro" id="IPR051968">
    <property type="entry name" value="ZnFinger_Homeobox_TR"/>
</dbReference>
<feature type="DNA-binding region" description="Homeobox" evidence="14">
    <location>
        <begin position="642"/>
        <end position="701"/>
    </location>
</feature>
<dbReference type="InterPro" id="IPR001356">
    <property type="entry name" value="HD"/>
</dbReference>
<feature type="region of interest" description="Disordered" evidence="16">
    <location>
        <begin position="846"/>
        <end position="888"/>
    </location>
</feature>
<dbReference type="PANTHER" id="PTHR45891:SF2">
    <property type="entry name" value="ZINC FINGER HOMEOBOX PROTEIN 4"/>
    <property type="match status" value="1"/>
</dbReference>
<feature type="domain" description="Homeobox" evidence="17">
    <location>
        <begin position="954"/>
        <end position="1014"/>
    </location>
</feature>
<feature type="region of interest" description="Disordered" evidence="16">
    <location>
        <begin position="740"/>
        <end position="828"/>
    </location>
</feature>
<evidence type="ECO:0008006" key="21">
    <source>
        <dbReference type="Google" id="ProtNLM"/>
    </source>
</evidence>
<feature type="domain" description="C2H2-type" evidence="18">
    <location>
        <begin position="1460"/>
        <end position="1492"/>
    </location>
</feature>
<feature type="compositionally biased region" description="Polar residues" evidence="16">
    <location>
        <begin position="415"/>
        <end position="429"/>
    </location>
</feature>
<name>A0AAN7WWP8_ELEMC</name>
<keyword evidence="7" id="KW-0862">Zinc</keyword>
<feature type="compositionally biased region" description="Polar residues" evidence="16">
    <location>
        <begin position="787"/>
        <end position="809"/>
    </location>
</feature>
<feature type="compositionally biased region" description="Polar residues" evidence="16">
    <location>
        <begin position="819"/>
        <end position="828"/>
    </location>
</feature>
<evidence type="ECO:0000256" key="7">
    <source>
        <dbReference type="ARBA" id="ARBA00022833"/>
    </source>
</evidence>
<feature type="domain" description="C2H2-type" evidence="18">
    <location>
        <begin position="364"/>
        <end position="393"/>
    </location>
</feature>
<dbReference type="SMART" id="SM00355">
    <property type="entry name" value="ZnF_C2H2"/>
    <property type="match status" value="6"/>
</dbReference>
<evidence type="ECO:0000256" key="1">
    <source>
        <dbReference type="ARBA" id="ARBA00003263"/>
    </source>
</evidence>
<dbReference type="Pfam" id="PF12874">
    <property type="entry name" value="zf-met"/>
    <property type="match status" value="1"/>
</dbReference>
<evidence type="ECO:0000313" key="20">
    <source>
        <dbReference type="Proteomes" id="UP001346869"/>
    </source>
</evidence>
<feature type="compositionally biased region" description="Polar residues" evidence="16">
    <location>
        <begin position="1396"/>
        <end position="1412"/>
    </location>
</feature>
<dbReference type="EMBL" id="JAUZQC010000023">
    <property type="protein sequence ID" value="KAK5850177.1"/>
    <property type="molecule type" value="Genomic_DNA"/>
</dbReference>
<feature type="compositionally biased region" description="Pro residues" evidence="16">
    <location>
        <begin position="1190"/>
        <end position="1205"/>
    </location>
</feature>
<dbReference type="GO" id="GO:0008270">
    <property type="term" value="F:zinc ion binding"/>
    <property type="evidence" value="ECO:0007669"/>
    <property type="project" value="UniProtKB-KW"/>
</dbReference>
<keyword evidence="4" id="KW-0479">Metal-binding</keyword>
<feature type="DNA-binding region" description="Homeobox" evidence="14">
    <location>
        <begin position="182"/>
        <end position="241"/>
    </location>
</feature>
<evidence type="ECO:0000256" key="6">
    <source>
        <dbReference type="ARBA" id="ARBA00022771"/>
    </source>
</evidence>
<evidence type="ECO:0000256" key="3">
    <source>
        <dbReference type="ARBA" id="ARBA00022491"/>
    </source>
</evidence>
<dbReference type="Proteomes" id="UP001346869">
    <property type="component" value="Unassembled WGS sequence"/>
</dbReference>
<feature type="DNA-binding region" description="Homeobox" evidence="14">
    <location>
        <begin position="279"/>
        <end position="338"/>
    </location>
</feature>
<feature type="region of interest" description="Disordered" evidence="16">
    <location>
        <begin position="918"/>
        <end position="958"/>
    </location>
</feature>
<feature type="domain" description="Homeobox" evidence="17">
    <location>
        <begin position="640"/>
        <end position="700"/>
    </location>
</feature>
<evidence type="ECO:0000256" key="4">
    <source>
        <dbReference type="ARBA" id="ARBA00022723"/>
    </source>
</evidence>
<feature type="domain" description="Homeobox" evidence="17">
    <location>
        <begin position="180"/>
        <end position="240"/>
    </location>
</feature>
<evidence type="ECO:0000256" key="13">
    <source>
        <dbReference type="PROSITE-ProRule" id="PRU00042"/>
    </source>
</evidence>
<organism evidence="19 20">
    <name type="scientific">Eleginops maclovinus</name>
    <name type="common">Patagonian blennie</name>
    <name type="synonym">Eleginus maclovinus</name>
    <dbReference type="NCBI Taxonomy" id="56733"/>
    <lineage>
        <taxon>Eukaryota</taxon>
        <taxon>Metazoa</taxon>
        <taxon>Chordata</taxon>
        <taxon>Craniata</taxon>
        <taxon>Vertebrata</taxon>
        <taxon>Euteleostomi</taxon>
        <taxon>Actinopterygii</taxon>
        <taxon>Neopterygii</taxon>
        <taxon>Teleostei</taxon>
        <taxon>Neoteleostei</taxon>
        <taxon>Acanthomorphata</taxon>
        <taxon>Eupercaria</taxon>
        <taxon>Perciformes</taxon>
        <taxon>Notothenioidei</taxon>
        <taxon>Eleginopidae</taxon>
        <taxon>Eleginops</taxon>
    </lineage>
</organism>